<feature type="domain" description="Tify" evidence="4">
    <location>
        <begin position="15"/>
        <end position="49"/>
    </location>
</feature>
<evidence type="ECO:0000256" key="3">
    <source>
        <dbReference type="SAM" id="MobiDB-lite"/>
    </source>
</evidence>
<dbReference type="InterPro" id="IPR040390">
    <property type="entry name" value="TIFY/JAZ"/>
</dbReference>
<dbReference type="GO" id="GO:0005634">
    <property type="term" value="C:nucleus"/>
    <property type="evidence" value="ECO:0007669"/>
    <property type="project" value="UniProtKB-SubCell"/>
</dbReference>
<reference evidence="5" key="1">
    <citation type="submission" date="2022-12" db="EMBL/GenBank/DDBJ databases">
        <title>Draft genome assemblies for two species of Escallonia (Escalloniales).</title>
        <authorList>
            <person name="Chanderbali A."/>
            <person name="Dervinis C."/>
            <person name="Anghel I."/>
            <person name="Soltis D."/>
            <person name="Soltis P."/>
            <person name="Zapata F."/>
        </authorList>
    </citation>
    <scope>NUCLEOTIDE SEQUENCE</scope>
    <source>
        <strain evidence="5">UCBG92.1500</strain>
        <tissue evidence="5">Leaf</tissue>
    </source>
</reference>
<dbReference type="Proteomes" id="UP001187471">
    <property type="component" value="Unassembled WGS sequence"/>
</dbReference>
<protein>
    <recommendedName>
        <fullName evidence="2">Protein TIFY</fullName>
    </recommendedName>
    <alternativeName>
        <fullName evidence="2">Jasmonate ZIM domain-containing protein</fullName>
    </alternativeName>
</protein>
<organism evidence="5 6">
    <name type="scientific">Escallonia rubra</name>
    <dbReference type="NCBI Taxonomy" id="112253"/>
    <lineage>
        <taxon>Eukaryota</taxon>
        <taxon>Viridiplantae</taxon>
        <taxon>Streptophyta</taxon>
        <taxon>Embryophyta</taxon>
        <taxon>Tracheophyta</taxon>
        <taxon>Spermatophyta</taxon>
        <taxon>Magnoliopsida</taxon>
        <taxon>eudicotyledons</taxon>
        <taxon>Gunneridae</taxon>
        <taxon>Pentapetalae</taxon>
        <taxon>asterids</taxon>
        <taxon>campanulids</taxon>
        <taxon>Escalloniales</taxon>
        <taxon>Escalloniaceae</taxon>
        <taxon>Escallonia</taxon>
    </lineage>
</organism>
<dbReference type="GO" id="GO:2000022">
    <property type="term" value="P:regulation of jasmonic acid mediated signaling pathway"/>
    <property type="evidence" value="ECO:0007669"/>
    <property type="project" value="UniProtKB-UniRule"/>
</dbReference>
<comment type="similarity">
    <text evidence="1 2">Belongs to the TIFY/JAZ family.</text>
</comment>
<dbReference type="GO" id="GO:0009611">
    <property type="term" value="P:response to wounding"/>
    <property type="evidence" value="ECO:0007669"/>
    <property type="project" value="UniProtKB-UniRule"/>
</dbReference>
<comment type="function">
    <text evidence="2">Repressor of jasmonate responses.</text>
</comment>
<dbReference type="InterPro" id="IPR010399">
    <property type="entry name" value="Tify_dom"/>
</dbReference>
<feature type="region of interest" description="Disordered" evidence="3">
    <location>
        <begin position="48"/>
        <end position="77"/>
    </location>
</feature>
<dbReference type="InterPro" id="IPR018467">
    <property type="entry name" value="CCT_CS"/>
</dbReference>
<feature type="compositionally biased region" description="Low complexity" evidence="3">
    <location>
        <begin position="57"/>
        <end position="66"/>
    </location>
</feature>
<keyword evidence="6" id="KW-1185">Reference proteome</keyword>
<keyword evidence="2" id="KW-0539">Nucleus</keyword>
<dbReference type="EMBL" id="JAVXUO010003227">
    <property type="protein sequence ID" value="KAK2965288.1"/>
    <property type="molecule type" value="Genomic_DNA"/>
</dbReference>
<gene>
    <name evidence="5" type="ORF">RJ640_004157</name>
</gene>
<dbReference type="Pfam" id="PF06200">
    <property type="entry name" value="tify"/>
    <property type="match status" value="1"/>
</dbReference>
<dbReference type="PANTHER" id="PTHR33077">
    <property type="entry name" value="PROTEIN TIFY 4A-RELATED-RELATED"/>
    <property type="match status" value="1"/>
</dbReference>
<comment type="subcellular location">
    <subcellularLocation>
        <location evidence="2">Nucleus</location>
    </subcellularLocation>
</comment>
<dbReference type="PROSITE" id="PS51320">
    <property type="entry name" value="TIFY"/>
    <property type="match status" value="1"/>
</dbReference>
<keyword evidence="2" id="KW-1184">Jasmonic acid signaling pathway</keyword>
<comment type="domain">
    <text evidence="2">The jas domain is required for interaction with COI1.</text>
</comment>
<dbReference type="SMART" id="SM00979">
    <property type="entry name" value="TIFY"/>
    <property type="match status" value="1"/>
</dbReference>
<accession>A0AA88QF29</accession>
<sequence length="103" mass="11811">MGHFMLDFWNGSPNEKESQQQLTIFYNGRMSVCDVTELQARAIIMLASQEKEEKSKTPTGSKPSSPLIQSPLYSPTGLSMKRSLQRFLQKRKHRTQATSPYHH</sequence>
<evidence type="ECO:0000313" key="5">
    <source>
        <dbReference type="EMBL" id="KAK2965288.1"/>
    </source>
</evidence>
<evidence type="ECO:0000256" key="1">
    <source>
        <dbReference type="ARBA" id="ARBA00008614"/>
    </source>
</evidence>
<evidence type="ECO:0000259" key="4">
    <source>
        <dbReference type="PROSITE" id="PS51320"/>
    </source>
</evidence>
<dbReference type="AlphaFoldDB" id="A0AA88QF29"/>
<feature type="compositionally biased region" description="Polar residues" evidence="3">
    <location>
        <begin position="67"/>
        <end position="77"/>
    </location>
</feature>
<dbReference type="Pfam" id="PF09425">
    <property type="entry name" value="Jas_motif"/>
    <property type="match status" value="1"/>
</dbReference>
<comment type="caution">
    <text evidence="5">The sequence shown here is derived from an EMBL/GenBank/DDBJ whole genome shotgun (WGS) entry which is preliminary data.</text>
</comment>
<proteinExistence type="inferred from homology"/>
<dbReference type="PANTHER" id="PTHR33077:SF17">
    <property type="entry name" value="PROTEIN TIFY 5B"/>
    <property type="match status" value="1"/>
</dbReference>
<evidence type="ECO:0000256" key="2">
    <source>
        <dbReference type="RuleBase" id="RU369065"/>
    </source>
</evidence>
<evidence type="ECO:0000313" key="6">
    <source>
        <dbReference type="Proteomes" id="UP001187471"/>
    </source>
</evidence>
<dbReference type="GO" id="GO:0031347">
    <property type="term" value="P:regulation of defense response"/>
    <property type="evidence" value="ECO:0007669"/>
    <property type="project" value="UniProtKB-UniRule"/>
</dbReference>
<name>A0AA88QF29_9ASTE</name>